<proteinExistence type="predicted"/>
<reference evidence="2" key="1">
    <citation type="journal article" date="2020" name="New Phytol.">
        <title>Comparative genomics reveals dynamic genome evolution in host specialist ectomycorrhizal fungi.</title>
        <authorList>
            <person name="Lofgren L.A."/>
            <person name="Nguyen N.H."/>
            <person name="Vilgalys R."/>
            <person name="Ruytinx J."/>
            <person name="Liao H.L."/>
            <person name="Branco S."/>
            <person name="Kuo A."/>
            <person name="LaButti K."/>
            <person name="Lipzen A."/>
            <person name="Andreopoulos W."/>
            <person name="Pangilinan J."/>
            <person name="Riley R."/>
            <person name="Hundley H."/>
            <person name="Na H."/>
            <person name="Barry K."/>
            <person name="Grigoriev I.V."/>
            <person name="Stajich J.E."/>
            <person name="Kennedy P.G."/>
        </authorList>
    </citation>
    <scope>NUCLEOTIDE SEQUENCE</scope>
    <source>
        <strain evidence="2">S12</strain>
    </source>
</reference>
<dbReference type="GeneID" id="64604302"/>
<sequence length="127" mass="14435">MSFAHGVHLSWCSVHAWNWTIGIPMNQPHQYTERRYLIMQRKKTSRRQVAGHLLGKLSLALQYMGYLLGTCTQAQRINQTSKSTFSEAPRGFSSSQMPSVPVVSCAVSALDWGFVASFIFFFVRAFR</sequence>
<keyword evidence="1" id="KW-1133">Transmembrane helix</keyword>
<evidence type="ECO:0000313" key="3">
    <source>
        <dbReference type="Proteomes" id="UP000719766"/>
    </source>
</evidence>
<accession>A0A9P7E473</accession>
<feature type="transmembrane region" description="Helical" evidence="1">
    <location>
        <begin position="100"/>
        <end position="123"/>
    </location>
</feature>
<comment type="caution">
    <text evidence="2">The sequence shown here is derived from an EMBL/GenBank/DDBJ whole genome shotgun (WGS) entry which is preliminary data.</text>
</comment>
<gene>
    <name evidence="2" type="ORF">HD556DRAFT_41534</name>
</gene>
<evidence type="ECO:0000256" key="1">
    <source>
        <dbReference type="SAM" id="Phobius"/>
    </source>
</evidence>
<protein>
    <submittedName>
        <fullName evidence="2">Uncharacterized protein</fullName>
    </submittedName>
</protein>
<keyword evidence="1" id="KW-0472">Membrane</keyword>
<keyword evidence="3" id="KW-1185">Reference proteome</keyword>
<evidence type="ECO:0000313" key="2">
    <source>
        <dbReference type="EMBL" id="KAG1810327.1"/>
    </source>
</evidence>
<dbReference type="EMBL" id="JABBWE010000001">
    <property type="protein sequence ID" value="KAG1810327.1"/>
    <property type="molecule type" value="Genomic_DNA"/>
</dbReference>
<name>A0A9P7E473_9AGAM</name>
<dbReference type="RefSeq" id="XP_041167992.1">
    <property type="nucleotide sequence ID" value="XM_041310538.1"/>
</dbReference>
<keyword evidence="1" id="KW-0812">Transmembrane</keyword>
<dbReference type="Proteomes" id="UP000719766">
    <property type="component" value="Unassembled WGS sequence"/>
</dbReference>
<organism evidence="2 3">
    <name type="scientific">Suillus plorans</name>
    <dbReference type="NCBI Taxonomy" id="116603"/>
    <lineage>
        <taxon>Eukaryota</taxon>
        <taxon>Fungi</taxon>
        <taxon>Dikarya</taxon>
        <taxon>Basidiomycota</taxon>
        <taxon>Agaricomycotina</taxon>
        <taxon>Agaricomycetes</taxon>
        <taxon>Agaricomycetidae</taxon>
        <taxon>Boletales</taxon>
        <taxon>Suillineae</taxon>
        <taxon>Suillaceae</taxon>
        <taxon>Suillus</taxon>
    </lineage>
</organism>
<dbReference type="AlphaFoldDB" id="A0A9P7E473"/>